<feature type="non-terminal residue" evidence="8">
    <location>
        <position position="166"/>
    </location>
</feature>
<reference evidence="8" key="1">
    <citation type="submission" date="2018-05" db="EMBL/GenBank/DDBJ databases">
        <authorList>
            <person name="Lanie J.A."/>
            <person name="Ng W.-L."/>
            <person name="Kazmierczak K.M."/>
            <person name="Andrzejewski T.M."/>
            <person name="Davidsen T.M."/>
            <person name="Wayne K.J."/>
            <person name="Tettelin H."/>
            <person name="Glass J.I."/>
            <person name="Rusch D."/>
            <person name="Podicherti R."/>
            <person name="Tsui H.-C.T."/>
            <person name="Winkler M.E."/>
        </authorList>
    </citation>
    <scope>NUCLEOTIDE SEQUENCE</scope>
</reference>
<comment type="subcellular location">
    <subcellularLocation>
        <location evidence="1">Cell membrane</location>
        <topology evidence="1">Multi-pass membrane protein</topology>
    </subcellularLocation>
</comment>
<dbReference type="AlphaFoldDB" id="A0A381ZG17"/>
<evidence type="ECO:0000256" key="4">
    <source>
        <dbReference type="ARBA" id="ARBA00022692"/>
    </source>
</evidence>
<keyword evidence="5 7" id="KW-1133">Transmembrane helix</keyword>
<dbReference type="EMBL" id="UINC01021022">
    <property type="protein sequence ID" value="SVA87697.1"/>
    <property type="molecule type" value="Genomic_DNA"/>
</dbReference>
<dbReference type="GO" id="GO:0005886">
    <property type="term" value="C:plasma membrane"/>
    <property type="evidence" value="ECO:0007669"/>
    <property type="project" value="UniProtKB-SubCell"/>
</dbReference>
<comment type="similarity">
    <text evidence="2">Belongs to the NrfD family.</text>
</comment>
<keyword evidence="6 7" id="KW-0472">Membrane</keyword>
<dbReference type="InterPro" id="IPR005614">
    <property type="entry name" value="NrfD-like"/>
</dbReference>
<sequence>MSQQVRTIEGGEEFLGKSVVAPEYNITTVTEKISNLVLRKDMELPWLAGVAIAAGGISILTVSVIYLVLVGTGIWGLNVPVSWGFAIINFVWWIGIGHAGTLISAILHLMQQSWRNSINRFAEAMTIFAVMCAGMFPLLHVGRPWLAYWLMPVPNTMSLWPQWRSP</sequence>
<feature type="transmembrane region" description="Helical" evidence="7">
    <location>
        <begin position="81"/>
        <end position="109"/>
    </location>
</feature>
<evidence type="ECO:0000256" key="1">
    <source>
        <dbReference type="ARBA" id="ARBA00004651"/>
    </source>
</evidence>
<feature type="transmembrane region" description="Helical" evidence="7">
    <location>
        <begin position="46"/>
        <end position="69"/>
    </location>
</feature>
<dbReference type="Pfam" id="PF03916">
    <property type="entry name" value="NrfD"/>
    <property type="match status" value="1"/>
</dbReference>
<dbReference type="PANTHER" id="PTHR43044">
    <property type="match status" value="1"/>
</dbReference>
<accession>A0A381ZG17</accession>
<evidence type="ECO:0000256" key="5">
    <source>
        <dbReference type="ARBA" id="ARBA00022989"/>
    </source>
</evidence>
<evidence type="ECO:0000256" key="6">
    <source>
        <dbReference type="ARBA" id="ARBA00023136"/>
    </source>
</evidence>
<evidence type="ECO:0000313" key="8">
    <source>
        <dbReference type="EMBL" id="SVA87697.1"/>
    </source>
</evidence>
<organism evidence="8">
    <name type="scientific">marine metagenome</name>
    <dbReference type="NCBI Taxonomy" id="408172"/>
    <lineage>
        <taxon>unclassified sequences</taxon>
        <taxon>metagenomes</taxon>
        <taxon>ecological metagenomes</taxon>
    </lineage>
</organism>
<evidence type="ECO:0000256" key="3">
    <source>
        <dbReference type="ARBA" id="ARBA00022475"/>
    </source>
</evidence>
<gene>
    <name evidence="8" type="ORF">METZ01_LOCUS140551</name>
</gene>
<protein>
    <recommendedName>
        <fullName evidence="9">Hydrogenase</fullName>
    </recommendedName>
</protein>
<proteinExistence type="inferred from homology"/>
<name>A0A381ZG17_9ZZZZ</name>
<dbReference type="PANTHER" id="PTHR43044:SF2">
    <property type="entry name" value="POLYSULPHIDE REDUCTASE NRFD"/>
    <property type="match status" value="1"/>
</dbReference>
<evidence type="ECO:0000256" key="7">
    <source>
        <dbReference type="SAM" id="Phobius"/>
    </source>
</evidence>
<keyword evidence="4 7" id="KW-0812">Transmembrane</keyword>
<keyword evidence="3" id="KW-1003">Cell membrane</keyword>
<evidence type="ECO:0000256" key="2">
    <source>
        <dbReference type="ARBA" id="ARBA00008929"/>
    </source>
</evidence>
<feature type="transmembrane region" description="Helical" evidence="7">
    <location>
        <begin position="121"/>
        <end position="139"/>
    </location>
</feature>
<evidence type="ECO:0008006" key="9">
    <source>
        <dbReference type="Google" id="ProtNLM"/>
    </source>
</evidence>